<evidence type="ECO:0000256" key="7">
    <source>
        <dbReference type="ARBA" id="ARBA00022598"/>
    </source>
</evidence>
<dbReference type="GO" id="GO:0005324">
    <property type="term" value="F:long-chain fatty acid transmembrane transporter activity"/>
    <property type="evidence" value="ECO:0007669"/>
    <property type="project" value="TreeGrafter"/>
</dbReference>
<evidence type="ECO:0000256" key="9">
    <source>
        <dbReference type="ARBA" id="ARBA00022692"/>
    </source>
</evidence>
<comment type="catalytic activity">
    <reaction evidence="16">
        <text>a very long-chain fatty acid + ATP + CoA = a very long-chain fatty acyl-CoA + AMP + diphosphate</text>
        <dbReference type="Rhea" id="RHEA:54536"/>
        <dbReference type="ChEBI" id="CHEBI:30616"/>
        <dbReference type="ChEBI" id="CHEBI:33019"/>
        <dbReference type="ChEBI" id="CHEBI:57287"/>
        <dbReference type="ChEBI" id="CHEBI:58950"/>
        <dbReference type="ChEBI" id="CHEBI:138261"/>
        <dbReference type="ChEBI" id="CHEBI:456215"/>
    </reaction>
</comment>
<reference evidence="22 23" key="1">
    <citation type="submission" date="2016-10" db="EMBL/GenBank/DDBJ databases">
        <title>Genome sequence of the ascomycete fungus Penicillium subrubescens.</title>
        <authorList>
            <person name="De Vries R.P."/>
            <person name="Peng M."/>
            <person name="Dilokpimol A."/>
            <person name="Hilden K."/>
            <person name="Makela M.R."/>
            <person name="Grigoriev I."/>
            <person name="Riley R."/>
            <person name="Granchi Z."/>
        </authorList>
    </citation>
    <scope>NUCLEOTIDE SEQUENCE [LARGE SCALE GENOMIC DNA]</scope>
    <source>
        <strain evidence="22 23">CBS 132785</strain>
    </source>
</reference>
<comment type="similarity">
    <text evidence="4">Belongs to the ATP-dependent AMP-binding enzyme family.</text>
</comment>
<evidence type="ECO:0000256" key="6">
    <source>
        <dbReference type="ARBA" id="ARBA00022475"/>
    </source>
</evidence>
<dbReference type="Gene3D" id="3.30.300.30">
    <property type="match status" value="1"/>
</dbReference>
<dbReference type="SUPFAM" id="SSF56801">
    <property type="entry name" value="Acetyl-CoA synthetase-like"/>
    <property type="match status" value="1"/>
</dbReference>
<dbReference type="GO" id="GO:0044539">
    <property type="term" value="P:long-chain fatty acid import into cell"/>
    <property type="evidence" value="ECO:0007669"/>
    <property type="project" value="TreeGrafter"/>
</dbReference>
<evidence type="ECO:0000256" key="18">
    <source>
        <dbReference type="ARBA" id="ARBA00068795"/>
    </source>
</evidence>
<keyword evidence="23" id="KW-1185">Reference proteome</keyword>
<sequence>MNQVSASTAEGPVWYGLLPSLFGCGHAVSTLNHRPTSSPKSVQTLSRSRRLVAPMEVSAPFSRVRRRYSGKGLLDPDAAVRKVSGAESMKRWRQRQSDASTAAAALAGGATVAAYLNAKFHLNKDVSAIWSLKRSERALANALSNDKANAWFILLETVKKHPDMIALWTRERSYTYRDMRDQACQYAHFFLANGVKKGDLVGFFLQNRAEFLIAWIALWSIGCAPAAINHNLTGDALVHCLKISGAKLTLVDEDPICIARVEERRDTLTGELGMELMTLDESLKAHIRTFPTTLPPKELALGMKGEFPSILLYTSGTTGMPKGCAFTMSRLYTTLGIRRDAMGDKEGPDGDRWYSCMPLYHGTAAMSLIACLTGGVSIALGPKFSVRNFWKDIRDSESTVFVYVGETARYLLAPPPSPLDRKHKVRCMYGNGLRPDVWEQFRERFGVPEVGEFFNSTEGIFGLFNYNRGPFTAGSVGHHGLLMRGLLHNVFVPVAIDPETGDVLRDSKTGFAVRASYDEGGEILVNIPNKDAFQGYWRNDSATEKKYLRDAFKKGDLYYRSGDALRRQGDGRWYFLDRLGDTFRWKSENVATAEVSEVIGKFPGVQEANVYGVRLPNHEGRAGCAALQISPEARQTFDYAALARYARSKLPRYAVPIFLRVVDNPTHIHNHKQNKVPLREEGVDPALIGTKVADGQDNAFLWIAPGDEAYTPFGKEDWERIADGSARL</sequence>
<evidence type="ECO:0000256" key="14">
    <source>
        <dbReference type="ARBA" id="ARBA00023136"/>
    </source>
</evidence>
<evidence type="ECO:0000313" key="22">
    <source>
        <dbReference type="EMBL" id="OKP13528.1"/>
    </source>
</evidence>
<comment type="subcellular location">
    <subcellularLocation>
        <location evidence="3">Cell membrane</location>
        <topology evidence="3">Multi-pass membrane protein</topology>
    </subcellularLocation>
    <subcellularLocation>
        <location evidence="1">Lipid droplet</location>
    </subcellularLocation>
    <subcellularLocation>
        <location evidence="2">Peroxisome membrane</location>
        <topology evidence="2">Multi-pass membrane protein</topology>
    </subcellularLocation>
</comment>
<evidence type="ECO:0000256" key="16">
    <source>
        <dbReference type="ARBA" id="ARBA00051585"/>
    </source>
</evidence>
<dbReference type="PANTHER" id="PTHR43107">
    <property type="entry name" value="LONG-CHAIN FATTY ACID TRANSPORT PROTEIN"/>
    <property type="match status" value="1"/>
</dbReference>
<dbReference type="GO" id="GO:0004467">
    <property type="term" value="F:long-chain fatty acid-CoA ligase activity"/>
    <property type="evidence" value="ECO:0007669"/>
    <property type="project" value="TreeGrafter"/>
</dbReference>
<evidence type="ECO:0000256" key="5">
    <source>
        <dbReference type="ARBA" id="ARBA00022448"/>
    </source>
</evidence>
<keyword evidence="14" id="KW-0472">Membrane</keyword>
<keyword evidence="6" id="KW-1003">Cell membrane</keyword>
<dbReference type="PROSITE" id="PS00455">
    <property type="entry name" value="AMP_BINDING"/>
    <property type="match status" value="1"/>
</dbReference>
<keyword evidence="7" id="KW-0436">Ligase</keyword>
<gene>
    <name evidence="22" type="ORF">PENSUB_719</name>
</gene>
<evidence type="ECO:0000256" key="10">
    <source>
        <dbReference type="ARBA" id="ARBA00022741"/>
    </source>
</evidence>
<dbReference type="EMBL" id="MNBE01000128">
    <property type="protein sequence ID" value="OKP13528.1"/>
    <property type="molecule type" value="Genomic_DNA"/>
</dbReference>
<keyword evidence="12" id="KW-1133">Transmembrane helix</keyword>
<feature type="domain" description="AMP-dependent synthetase/ligase" evidence="20">
    <location>
        <begin position="156"/>
        <end position="537"/>
    </location>
</feature>
<dbReference type="FunFam" id="3.40.50.12780:FF:000019">
    <property type="entry name" value="Long-chain fatty acid transporter"/>
    <property type="match status" value="1"/>
</dbReference>
<dbReference type="GO" id="GO:0009898">
    <property type="term" value="C:cytoplasmic side of plasma membrane"/>
    <property type="evidence" value="ECO:0007669"/>
    <property type="project" value="TreeGrafter"/>
</dbReference>
<dbReference type="PANTHER" id="PTHR43107:SF6">
    <property type="entry name" value="ACYL-COA SYNTHETASE FAMILY PROTEIN (CEFD1), PUTATIVE (AFU_ORTHOLOGUE AFUA_6G03630)-RELATED"/>
    <property type="match status" value="1"/>
</dbReference>
<name>A0A1Q5UM02_9EURO</name>
<dbReference type="AlphaFoldDB" id="A0A1Q5UM02"/>
<dbReference type="InterPro" id="IPR025110">
    <property type="entry name" value="AMP-bd_C"/>
</dbReference>
<dbReference type="InterPro" id="IPR042099">
    <property type="entry name" value="ANL_N_sf"/>
</dbReference>
<evidence type="ECO:0000256" key="13">
    <source>
        <dbReference type="ARBA" id="ARBA00023055"/>
    </source>
</evidence>
<evidence type="ECO:0000256" key="4">
    <source>
        <dbReference type="ARBA" id="ARBA00006432"/>
    </source>
</evidence>
<keyword evidence="11" id="KW-0067">ATP-binding</keyword>
<proteinExistence type="inferred from homology"/>
<keyword evidence="13" id="KW-0445">Lipid transport</keyword>
<evidence type="ECO:0000256" key="1">
    <source>
        <dbReference type="ARBA" id="ARBA00004502"/>
    </source>
</evidence>
<feature type="domain" description="AMP-binding enzyme C-terminal" evidence="21">
    <location>
        <begin position="594"/>
        <end position="664"/>
    </location>
</feature>
<evidence type="ECO:0000256" key="3">
    <source>
        <dbReference type="ARBA" id="ARBA00004651"/>
    </source>
</evidence>
<dbReference type="Pfam" id="PF13193">
    <property type="entry name" value="AMP-binding_C"/>
    <property type="match status" value="1"/>
</dbReference>
<evidence type="ECO:0000256" key="17">
    <source>
        <dbReference type="ARBA" id="ARBA00060276"/>
    </source>
</evidence>
<evidence type="ECO:0000256" key="11">
    <source>
        <dbReference type="ARBA" id="ARBA00022840"/>
    </source>
</evidence>
<dbReference type="FunFam" id="3.30.300.30:FF:000002">
    <property type="entry name" value="Long-chain fatty acid transport protein 1"/>
    <property type="match status" value="1"/>
</dbReference>
<dbReference type="InterPro" id="IPR045851">
    <property type="entry name" value="AMP-bd_C_sf"/>
</dbReference>
<evidence type="ECO:0000256" key="2">
    <source>
        <dbReference type="ARBA" id="ARBA00004585"/>
    </source>
</evidence>
<dbReference type="STRING" id="1316194.A0A1Q5UM02"/>
<accession>A0A1Q5UM02</accession>
<keyword evidence="8" id="KW-0551">Lipid droplet</keyword>
<organism evidence="22 23">
    <name type="scientific">Penicillium subrubescens</name>
    <dbReference type="NCBI Taxonomy" id="1316194"/>
    <lineage>
        <taxon>Eukaryota</taxon>
        <taxon>Fungi</taxon>
        <taxon>Dikarya</taxon>
        <taxon>Ascomycota</taxon>
        <taxon>Pezizomycotina</taxon>
        <taxon>Eurotiomycetes</taxon>
        <taxon>Eurotiomycetidae</taxon>
        <taxon>Eurotiales</taxon>
        <taxon>Aspergillaceae</taxon>
        <taxon>Penicillium</taxon>
    </lineage>
</organism>
<dbReference type="InterPro" id="IPR020845">
    <property type="entry name" value="AMP-binding_CS"/>
</dbReference>
<keyword evidence="10" id="KW-0547">Nucleotide-binding</keyword>
<evidence type="ECO:0000256" key="12">
    <source>
        <dbReference type="ARBA" id="ARBA00022989"/>
    </source>
</evidence>
<dbReference type="Gene3D" id="3.40.50.12780">
    <property type="entry name" value="N-terminal domain of ligase-like"/>
    <property type="match status" value="1"/>
</dbReference>
<comment type="function">
    <text evidence="17">Acyl-CoA synthetase required for both the import of long chain fatty acids (LCFAs) (C14-C18) and the activation very long chain fatty acids (VLCFAs) (C20-C26) by esterification of the fatty acids into metabolically active CoA-thioesters for subsequent degradation or incorporation into phospholipids. The transport and fatty acyl-CoA synthetase activities are genetically separable and are thus independent activities. Esterifies VLCFAs in the peroxisome matrix. The VLCFAs are actively transported into peroxisomes by a PXA1-PXA2 heterodimeric transporter in the peroxisomal membrane.</text>
</comment>
<dbReference type="GO" id="GO:0005778">
    <property type="term" value="C:peroxisomal membrane"/>
    <property type="evidence" value="ECO:0007669"/>
    <property type="project" value="UniProtKB-SubCell"/>
</dbReference>
<dbReference type="GO" id="GO:0005811">
    <property type="term" value="C:lipid droplet"/>
    <property type="evidence" value="ECO:0007669"/>
    <property type="project" value="UniProtKB-SubCell"/>
</dbReference>
<evidence type="ECO:0000256" key="15">
    <source>
        <dbReference type="ARBA" id="ARBA00023140"/>
    </source>
</evidence>
<keyword evidence="5" id="KW-0813">Transport</keyword>
<protein>
    <recommendedName>
        <fullName evidence="18">Very long-chain fatty acid transport protein</fullName>
    </recommendedName>
    <alternativeName>
        <fullName evidence="19">Very-long-chain acyl-CoA synthetase</fullName>
    </alternativeName>
</protein>
<keyword evidence="15" id="KW-0576">Peroxisome</keyword>
<dbReference type="Proteomes" id="UP000186955">
    <property type="component" value="Unassembled WGS sequence"/>
</dbReference>
<keyword evidence="9" id="KW-0812">Transmembrane</keyword>
<evidence type="ECO:0000313" key="23">
    <source>
        <dbReference type="Proteomes" id="UP000186955"/>
    </source>
</evidence>
<evidence type="ECO:0000256" key="19">
    <source>
        <dbReference type="ARBA" id="ARBA00078285"/>
    </source>
</evidence>
<evidence type="ECO:0000259" key="20">
    <source>
        <dbReference type="Pfam" id="PF00501"/>
    </source>
</evidence>
<comment type="caution">
    <text evidence="22">The sequence shown here is derived from an EMBL/GenBank/DDBJ whole genome shotgun (WGS) entry which is preliminary data.</text>
</comment>
<evidence type="ECO:0000259" key="21">
    <source>
        <dbReference type="Pfam" id="PF13193"/>
    </source>
</evidence>
<evidence type="ECO:0000256" key="8">
    <source>
        <dbReference type="ARBA" id="ARBA00022677"/>
    </source>
</evidence>
<dbReference type="Pfam" id="PF00501">
    <property type="entry name" value="AMP-binding"/>
    <property type="match status" value="1"/>
</dbReference>
<dbReference type="GO" id="GO:0005524">
    <property type="term" value="F:ATP binding"/>
    <property type="evidence" value="ECO:0007669"/>
    <property type="project" value="UniProtKB-KW"/>
</dbReference>
<dbReference type="InterPro" id="IPR000873">
    <property type="entry name" value="AMP-dep_synth/lig_dom"/>
</dbReference>